<sequence length="173" mass="18573">MPSTQAMPATPAVRAATHADEDPLAELDRRCWSRLHSVQPPPRPPYAPFFDPAHLPAHYLVAELAGPGVVGYLRLVPPTDLASNAHVRQIQGLAVDPAARGRGAGHALLEAACERARGEGARRITLRVLAHNAPARRLYEAAGFAVEGVLPGEFLLDGEYVDDVLMGRRLDAV</sequence>
<feature type="domain" description="N-acetyltransferase" evidence="4">
    <location>
        <begin position="11"/>
        <end position="171"/>
    </location>
</feature>
<keyword evidence="1 5" id="KW-0808">Transferase</keyword>
<dbReference type="EC" id="2.3.-.-" evidence="5"/>
<keyword evidence="2 5" id="KW-0012">Acyltransferase</keyword>
<dbReference type="EMBL" id="JBHSFH010000003">
    <property type="protein sequence ID" value="MFC4492879.1"/>
    <property type="molecule type" value="Genomic_DNA"/>
</dbReference>
<keyword evidence="6" id="KW-1185">Reference proteome</keyword>
<evidence type="ECO:0000313" key="5">
    <source>
        <dbReference type="EMBL" id="MFC4492879.1"/>
    </source>
</evidence>
<evidence type="ECO:0000256" key="1">
    <source>
        <dbReference type="ARBA" id="ARBA00022679"/>
    </source>
</evidence>
<dbReference type="RefSeq" id="WP_386441219.1">
    <property type="nucleotide sequence ID" value="NZ_JBHSFH010000003.1"/>
</dbReference>
<dbReference type="Gene3D" id="3.40.630.30">
    <property type="match status" value="1"/>
</dbReference>
<protein>
    <submittedName>
        <fullName evidence="5">GNAT family N-acetyltransferase</fullName>
        <ecNumber evidence="5">2.3.-.-</ecNumber>
    </submittedName>
</protein>
<organism evidence="5 6">
    <name type="scientific">Streptomyces ovatisporus</name>
    <dbReference type="NCBI Taxonomy" id="1128682"/>
    <lineage>
        <taxon>Bacteria</taxon>
        <taxon>Bacillati</taxon>
        <taxon>Actinomycetota</taxon>
        <taxon>Actinomycetes</taxon>
        <taxon>Kitasatosporales</taxon>
        <taxon>Streptomycetaceae</taxon>
        <taxon>Streptomyces</taxon>
    </lineage>
</organism>
<dbReference type="PANTHER" id="PTHR43420:SF47">
    <property type="entry name" value="N-ACETYLTRANSFERASE DOMAIN-CONTAINING PROTEIN"/>
    <property type="match status" value="1"/>
</dbReference>
<dbReference type="Pfam" id="PF00583">
    <property type="entry name" value="Acetyltransf_1"/>
    <property type="match status" value="1"/>
</dbReference>
<name>A0ABV9A1N7_9ACTN</name>
<proteinExistence type="predicted"/>
<gene>
    <name evidence="5" type="ORF">ACFPA8_01845</name>
</gene>
<dbReference type="Proteomes" id="UP001595997">
    <property type="component" value="Unassembled WGS sequence"/>
</dbReference>
<dbReference type="InterPro" id="IPR000182">
    <property type="entry name" value="GNAT_dom"/>
</dbReference>
<dbReference type="GO" id="GO:0016746">
    <property type="term" value="F:acyltransferase activity"/>
    <property type="evidence" value="ECO:0007669"/>
    <property type="project" value="UniProtKB-KW"/>
</dbReference>
<dbReference type="InterPro" id="IPR016181">
    <property type="entry name" value="Acyl_CoA_acyltransferase"/>
</dbReference>
<evidence type="ECO:0000256" key="3">
    <source>
        <dbReference type="SAM" id="MobiDB-lite"/>
    </source>
</evidence>
<reference evidence="6" key="1">
    <citation type="journal article" date="2019" name="Int. J. Syst. Evol. Microbiol.">
        <title>The Global Catalogue of Microorganisms (GCM) 10K type strain sequencing project: providing services to taxonomists for standard genome sequencing and annotation.</title>
        <authorList>
            <consortium name="The Broad Institute Genomics Platform"/>
            <consortium name="The Broad Institute Genome Sequencing Center for Infectious Disease"/>
            <person name="Wu L."/>
            <person name="Ma J."/>
        </authorList>
    </citation>
    <scope>NUCLEOTIDE SEQUENCE [LARGE SCALE GENOMIC DNA]</scope>
    <source>
        <strain evidence="6">CGMCC 4.7357</strain>
    </source>
</reference>
<dbReference type="SUPFAM" id="SSF55729">
    <property type="entry name" value="Acyl-CoA N-acyltransferases (Nat)"/>
    <property type="match status" value="1"/>
</dbReference>
<accession>A0ABV9A1N7</accession>
<feature type="region of interest" description="Disordered" evidence="3">
    <location>
        <begin position="1"/>
        <end position="20"/>
    </location>
</feature>
<dbReference type="PROSITE" id="PS51186">
    <property type="entry name" value="GNAT"/>
    <property type="match status" value="1"/>
</dbReference>
<comment type="caution">
    <text evidence="5">The sequence shown here is derived from an EMBL/GenBank/DDBJ whole genome shotgun (WGS) entry which is preliminary data.</text>
</comment>
<dbReference type="PANTHER" id="PTHR43420">
    <property type="entry name" value="ACETYLTRANSFERASE"/>
    <property type="match status" value="1"/>
</dbReference>
<evidence type="ECO:0000259" key="4">
    <source>
        <dbReference type="PROSITE" id="PS51186"/>
    </source>
</evidence>
<dbReference type="CDD" id="cd04301">
    <property type="entry name" value="NAT_SF"/>
    <property type="match status" value="1"/>
</dbReference>
<evidence type="ECO:0000256" key="2">
    <source>
        <dbReference type="ARBA" id="ARBA00023315"/>
    </source>
</evidence>
<dbReference type="InterPro" id="IPR050680">
    <property type="entry name" value="YpeA/RimI_acetyltransf"/>
</dbReference>
<evidence type="ECO:0000313" key="6">
    <source>
        <dbReference type="Proteomes" id="UP001595997"/>
    </source>
</evidence>